<sequence length="37" mass="4272">MNACLADGSVRLISYNIDQEVMRRVSLTDDREPLENF</sequence>
<proteinExistence type="predicted"/>
<evidence type="ECO:0000313" key="1">
    <source>
        <dbReference type="EMBL" id="QDT92795.1"/>
    </source>
</evidence>
<dbReference type="KEGG" id="gax:Pan161_44660"/>
<dbReference type="AlphaFoldDB" id="A0A517VIG9"/>
<dbReference type="RefSeq" id="WP_197995455.1">
    <property type="nucleotide sequence ID" value="NZ_CP036343.1"/>
</dbReference>
<name>A0A517VIG9_9PLAN</name>
<accession>A0A517VIG9</accession>
<protein>
    <submittedName>
        <fullName evidence="1">Uncharacterized protein</fullName>
    </submittedName>
</protein>
<dbReference type="EMBL" id="CP036343">
    <property type="protein sequence ID" value="QDT92795.1"/>
    <property type="molecule type" value="Genomic_DNA"/>
</dbReference>
<reference evidence="1 2" key="1">
    <citation type="submission" date="2019-02" db="EMBL/GenBank/DDBJ databases">
        <title>Deep-cultivation of Planctomycetes and their phenomic and genomic characterization uncovers novel biology.</title>
        <authorList>
            <person name="Wiegand S."/>
            <person name="Jogler M."/>
            <person name="Boedeker C."/>
            <person name="Pinto D."/>
            <person name="Vollmers J."/>
            <person name="Rivas-Marin E."/>
            <person name="Kohn T."/>
            <person name="Peeters S.H."/>
            <person name="Heuer A."/>
            <person name="Rast P."/>
            <person name="Oberbeckmann S."/>
            <person name="Bunk B."/>
            <person name="Jeske O."/>
            <person name="Meyerdierks A."/>
            <person name="Storesund J.E."/>
            <person name="Kallscheuer N."/>
            <person name="Luecker S."/>
            <person name="Lage O.M."/>
            <person name="Pohl T."/>
            <person name="Merkel B.J."/>
            <person name="Hornburger P."/>
            <person name="Mueller R.-W."/>
            <person name="Bruemmer F."/>
            <person name="Labrenz M."/>
            <person name="Spormann A.M."/>
            <person name="Op den Camp H."/>
            <person name="Overmann J."/>
            <person name="Amann R."/>
            <person name="Jetten M.S.M."/>
            <person name="Mascher T."/>
            <person name="Medema M.H."/>
            <person name="Devos D.P."/>
            <person name="Kaster A.-K."/>
            <person name="Ovreas L."/>
            <person name="Rohde M."/>
            <person name="Galperin M.Y."/>
            <person name="Jogler C."/>
        </authorList>
    </citation>
    <scope>NUCLEOTIDE SEQUENCE [LARGE SCALE GENOMIC DNA]</scope>
    <source>
        <strain evidence="1 2">Pan161</strain>
    </source>
</reference>
<keyword evidence="2" id="KW-1185">Reference proteome</keyword>
<dbReference type="Proteomes" id="UP000316855">
    <property type="component" value="Chromosome"/>
</dbReference>
<organism evidence="1 2">
    <name type="scientific">Gimesia algae</name>
    <dbReference type="NCBI Taxonomy" id="2527971"/>
    <lineage>
        <taxon>Bacteria</taxon>
        <taxon>Pseudomonadati</taxon>
        <taxon>Planctomycetota</taxon>
        <taxon>Planctomycetia</taxon>
        <taxon>Planctomycetales</taxon>
        <taxon>Planctomycetaceae</taxon>
        <taxon>Gimesia</taxon>
    </lineage>
</organism>
<evidence type="ECO:0000313" key="2">
    <source>
        <dbReference type="Proteomes" id="UP000316855"/>
    </source>
</evidence>
<gene>
    <name evidence="1" type="ORF">Pan161_44660</name>
</gene>